<gene>
    <name evidence="2" type="ORF">RR42_s2923</name>
</gene>
<feature type="region of interest" description="Disordered" evidence="1">
    <location>
        <begin position="1"/>
        <end position="20"/>
    </location>
</feature>
<dbReference type="Proteomes" id="UP000031843">
    <property type="component" value="Chromosome secondary"/>
</dbReference>
<accession>A0A0C4YR86</accession>
<dbReference type="EMBL" id="CP010537">
    <property type="protein sequence ID" value="AJG24504.1"/>
    <property type="molecule type" value="Genomic_DNA"/>
</dbReference>
<keyword evidence="3" id="KW-1185">Reference proteome</keyword>
<name>A0A0C4YR86_9BURK</name>
<protein>
    <submittedName>
        <fullName evidence="2">Uncharacterized protein</fullName>
    </submittedName>
</protein>
<dbReference type="KEGG" id="cbw:RR42_s2923"/>
<evidence type="ECO:0000313" key="2">
    <source>
        <dbReference type="EMBL" id="AJG24504.1"/>
    </source>
</evidence>
<organism evidence="2 3">
    <name type="scientific">Cupriavidus basilensis</name>
    <dbReference type="NCBI Taxonomy" id="68895"/>
    <lineage>
        <taxon>Bacteria</taxon>
        <taxon>Pseudomonadati</taxon>
        <taxon>Pseudomonadota</taxon>
        <taxon>Betaproteobacteria</taxon>
        <taxon>Burkholderiales</taxon>
        <taxon>Burkholderiaceae</taxon>
        <taxon>Cupriavidus</taxon>
    </lineage>
</organism>
<proteinExistence type="predicted"/>
<sequence length="72" mass="8221">MKLPFKPPQHRVAQDQQQYNGRRRHDEILADLSPACPSQTPEVTLDHDFLRRIATHRRRGGIPAPCRQPAGS</sequence>
<evidence type="ECO:0000256" key="1">
    <source>
        <dbReference type="SAM" id="MobiDB-lite"/>
    </source>
</evidence>
<dbReference type="AlphaFoldDB" id="A0A0C4YR86"/>
<evidence type="ECO:0000313" key="3">
    <source>
        <dbReference type="Proteomes" id="UP000031843"/>
    </source>
</evidence>
<reference evidence="2 3" key="1">
    <citation type="journal article" date="2015" name="Genome Announc.">
        <title>Complete Genome Sequence of Cupriavidus basilensis 4G11, Isolated from the Oak Ridge Field Research Center Site.</title>
        <authorList>
            <person name="Ray J."/>
            <person name="Waters R.J."/>
            <person name="Skerker J.M."/>
            <person name="Kuehl J.V."/>
            <person name="Price M.N."/>
            <person name="Huang J."/>
            <person name="Chakraborty R."/>
            <person name="Arkin A.P."/>
            <person name="Deutschbauer A."/>
        </authorList>
    </citation>
    <scope>NUCLEOTIDE SEQUENCE [LARGE SCALE GENOMIC DNA]</scope>
    <source>
        <strain evidence="2">4G11</strain>
    </source>
</reference>